<dbReference type="Proteomes" id="UP000712673">
    <property type="component" value="Unassembled WGS sequence"/>
</dbReference>
<comment type="caution">
    <text evidence="1">The sequence shown here is derived from an EMBL/GenBank/DDBJ whole genome shotgun (WGS) entry which is preliminary data.</text>
</comment>
<evidence type="ECO:0000313" key="1">
    <source>
        <dbReference type="EMBL" id="MBM3224565.1"/>
    </source>
</evidence>
<name>A0A938B4D4_UNCTE</name>
<dbReference type="EMBL" id="VGLS01000354">
    <property type="protein sequence ID" value="MBM3224565.1"/>
    <property type="molecule type" value="Genomic_DNA"/>
</dbReference>
<reference evidence="1" key="1">
    <citation type="submission" date="2019-03" db="EMBL/GenBank/DDBJ databases">
        <title>Lake Tanganyika Metagenome-Assembled Genomes (MAGs).</title>
        <authorList>
            <person name="Tran P."/>
        </authorList>
    </citation>
    <scope>NUCLEOTIDE SEQUENCE</scope>
    <source>
        <strain evidence="1">K_DeepCast_65m_m2_066</strain>
    </source>
</reference>
<organism evidence="1 2">
    <name type="scientific">Tectimicrobiota bacterium</name>
    <dbReference type="NCBI Taxonomy" id="2528274"/>
    <lineage>
        <taxon>Bacteria</taxon>
        <taxon>Pseudomonadati</taxon>
        <taxon>Nitrospinota/Tectimicrobiota group</taxon>
        <taxon>Candidatus Tectimicrobiota</taxon>
    </lineage>
</organism>
<evidence type="ECO:0000313" key="2">
    <source>
        <dbReference type="Proteomes" id="UP000712673"/>
    </source>
</evidence>
<dbReference type="AlphaFoldDB" id="A0A938B4D4"/>
<sequence>MVDLPSAVQAHVVACCLATRAPAWLLVHQDGRFQAGQGALERYGLAGLQSACEIESQVPCLQGLWPFTGTPCYLPALEILTGTFADIHLFAEHTDVWVLFLDATAQVVQQRRLQQKANEMRWLQDHYWVTIGQRLGHADLQSPVHALREALTTLALLTQTLEALDMVVFERMPDGALQLTSTAPAWFINVCPEAATPRDGLQPGSVFPVLGPFLQEAEAFWARQGTGRYTSLPWSLGDAMAQEYSLEASALCCGKHQLLCLVPVPRPRCPGVSAS</sequence>
<gene>
    <name evidence="1" type="ORF">FJZ47_12285</name>
</gene>
<protein>
    <submittedName>
        <fullName evidence="1">Uncharacterized protein</fullName>
    </submittedName>
</protein>
<proteinExistence type="predicted"/>
<accession>A0A938B4D4</accession>